<sequence>MVGGSDPFRRYFEKMDNGLWKCKFCEKKLAKDTKATRMKCHLARVGGGGVEICEKVTPDVQQAAFDKLPDRMRGSMPCSSNNIIVTADSPPAQDLEMQQQGQSLLDEFPCTDSSTWEEIWHNVENGAPSMLMPDAPETGLGIEPPDQPFEMDMNNITSSFTRDAELSSGIESRELMQAVTERGSCSKMPVDKSVPSSSNNEGINAASTALRGLEMEQEEQPLSDERGWKGFLTGGEITELVEEPRAPVVLMPDEPETRQRTEQAHQSFEMNLNNISSSSMRDFELRIGRLTTSLELMQSVVERRPSSKTPVHKKRRTGRYVLPTTKLVGQAMERNMKDVWSWLLNDEVSCIGIRGMGGVGKTALATHIYNQLHEKLGMFHPVRWITMSQNFSIHVLQGRIAEVLDLKPLDENDAMVRTGELLTELNVKKKGFLILDNLWSHFLPDEVGIPLRTDGWKLILTTRSLEICRKMDCQRIIKVEPLSEGEAWDLLEIMFRTAELEFYSFFNF</sequence>
<evidence type="ECO:0000259" key="7">
    <source>
        <dbReference type="Pfam" id="PF02892"/>
    </source>
</evidence>
<dbReference type="InterPro" id="IPR003656">
    <property type="entry name" value="Znf_BED"/>
</dbReference>
<evidence type="ECO:0000256" key="5">
    <source>
        <dbReference type="SAM" id="MobiDB-lite"/>
    </source>
</evidence>
<dbReference type="SMR" id="A0A3N7GWN3"/>
<keyword evidence="2" id="KW-0863">Zinc-finger</keyword>
<reference evidence="8" key="2">
    <citation type="submission" date="2017-07" db="EMBL/GenBank/DDBJ databases">
        <title>WGS assembly of Populus trichocarpa.</title>
        <authorList>
            <person name="Tuskan G."/>
            <person name="Difazio S."/>
            <person name="Jansson S."/>
            <person name="Bohlmann J."/>
            <person name="Grigoriev I."/>
            <person name="Hellsten U."/>
            <person name="Putnam N."/>
            <person name="Ralph S."/>
            <person name="Rombauts S."/>
            <person name="Salamov A."/>
            <person name="Schein J."/>
            <person name="Sterck L."/>
            <person name="Aerts A."/>
            <person name="Bhalerao R."/>
            <person name="Bhalerao R."/>
            <person name="Blaudez D."/>
            <person name="Boerjan W."/>
            <person name="Brun A."/>
            <person name="Brunner A."/>
            <person name="Busov V."/>
            <person name="Campbell M."/>
            <person name="Carlson J."/>
            <person name="Chalot M."/>
            <person name="Chapman J."/>
            <person name="Chen G."/>
            <person name="Cooper D."/>
            <person name="Coutinho P."/>
            <person name="Couturier J."/>
            <person name="Covert S."/>
            <person name="Cronk Q."/>
            <person name="Cunningham R."/>
            <person name="Davis J."/>
            <person name="Degroeve S."/>
            <person name="Dejardin A."/>
            <person name="Depamphilis C."/>
            <person name="Detter J."/>
            <person name="Dirks B."/>
            <person name="Dubchak I."/>
            <person name="Duplessis S."/>
            <person name="Ehlting J."/>
            <person name="Ellis B."/>
            <person name="Gendler K."/>
            <person name="Goodstein D."/>
            <person name="Gribskov M."/>
            <person name="Grimwood J."/>
            <person name="Groover A."/>
            <person name="Gunter L."/>
            <person name="Hamberger B."/>
            <person name="Heinze B."/>
            <person name="Helariutta Y."/>
            <person name="Henrissat B."/>
            <person name="Holligan D."/>
            <person name="Holt R."/>
            <person name="Huang W."/>
            <person name="Islam-Faridi N."/>
            <person name="Jones S."/>
            <person name="Jones-Rhoades M."/>
            <person name="Jorgensen R."/>
            <person name="Joshi C."/>
            <person name="Kangasjarvi J."/>
            <person name="Karlsson J."/>
            <person name="Kelleher C."/>
            <person name="Kirkpatrick R."/>
            <person name="Kirst M."/>
            <person name="Kohler A."/>
            <person name="Kalluri U."/>
            <person name="Larimer F."/>
            <person name="Leebens-Mack J."/>
            <person name="Leple J."/>
            <person name="Locascio P."/>
            <person name="Lou Y."/>
            <person name="Lucas S."/>
            <person name="Martin F."/>
            <person name="Montanini B."/>
            <person name="Napoli C."/>
            <person name="Nelson D."/>
            <person name="Nelson C."/>
            <person name="Nieminen K."/>
            <person name="Nilsson O."/>
            <person name="Pereda V."/>
            <person name="Peter G."/>
            <person name="Philippe R."/>
            <person name="Pilate G."/>
            <person name="Poliakov A."/>
            <person name="Razumovskaya J."/>
            <person name="Richardson P."/>
            <person name="Rinaldi C."/>
            <person name="Ritland K."/>
            <person name="Rouze P."/>
            <person name="Ryaboy D."/>
            <person name="Schmutz J."/>
            <person name="Schrader J."/>
            <person name="Segerman B."/>
            <person name="Shin H."/>
            <person name="Siddiqui A."/>
            <person name="Sterky F."/>
            <person name="Terry A."/>
            <person name="Tsai C."/>
            <person name="Uberbacher E."/>
            <person name="Unneberg P."/>
            <person name="Vahala J."/>
            <person name="Wall K."/>
            <person name="Wessler S."/>
            <person name="Yang G."/>
            <person name="Yin T."/>
            <person name="Douglas C."/>
            <person name="Marra M."/>
            <person name="Sandberg G."/>
            <person name="Van De Peer Y."/>
            <person name="Rokhsar D."/>
        </authorList>
    </citation>
    <scope>NUCLEOTIDE SEQUENCE</scope>
    <source>
        <strain evidence="8">Nisqually-1</strain>
    </source>
</reference>
<feature type="region of interest" description="Disordered" evidence="5">
    <location>
        <begin position="182"/>
        <end position="203"/>
    </location>
</feature>
<dbReference type="InParanoid" id="A0A3N7GWN3"/>
<dbReference type="PANTHER" id="PTHR36766">
    <property type="entry name" value="PLANT BROAD-SPECTRUM MILDEW RESISTANCE PROTEIN RPW8"/>
    <property type="match status" value="1"/>
</dbReference>
<dbReference type="Pfam" id="PF02892">
    <property type="entry name" value="zf-BED"/>
    <property type="match status" value="1"/>
</dbReference>
<dbReference type="FunFam" id="3.40.50.300:FF:001091">
    <property type="entry name" value="Probable disease resistance protein At1g61300"/>
    <property type="match status" value="1"/>
</dbReference>
<evidence type="ECO:0000256" key="3">
    <source>
        <dbReference type="ARBA" id="ARBA00022821"/>
    </source>
</evidence>
<dbReference type="EMBL" id="KZ623628">
    <property type="protein sequence ID" value="RQO95238.1"/>
    <property type="molecule type" value="Genomic_DNA"/>
</dbReference>
<dbReference type="GO" id="GO:0006952">
    <property type="term" value="P:defense response"/>
    <property type="evidence" value="ECO:0007669"/>
    <property type="project" value="UniProtKB-KW"/>
</dbReference>
<evidence type="ECO:0000313" key="8">
    <source>
        <dbReference type="EMBL" id="RQO95238.1"/>
    </source>
</evidence>
<dbReference type="GO" id="GO:0003677">
    <property type="term" value="F:DNA binding"/>
    <property type="evidence" value="ECO:0007669"/>
    <property type="project" value="InterPro"/>
</dbReference>
<dbReference type="InterPro" id="IPR002182">
    <property type="entry name" value="NB-ARC"/>
</dbReference>
<dbReference type="GO" id="GO:0008270">
    <property type="term" value="F:zinc ion binding"/>
    <property type="evidence" value="ECO:0007669"/>
    <property type="project" value="UniProtKB-KW"/>
</dbReference>
<keyword evidence="4" id="KW-0862">Zinc</keyword>
<feature type="domain" description="BED-type" evidence="7">
    <location>
        <begin position="10"/>
        <end position="44"/>
    </location>
</feature>
<feature type="domain" description="NB-ARC" evidence="6">
    <location>
        <begin position="333"/>
        <end position="494"/>
    </location>
</feature>
<dbReference type="PANTHER" id="PTHR36766:SF41">
    <property type="entry name" value="AAA+ ATPASE DOMAIN-CONTAINING PROTEIN"/>
    <property type="match status" value="1"/>
</dbReference>
<evidence type="ECO:0000259" key="6">
    <source>
        <dbReference type="Pfam" id="PF00931"/>
    </source>
</evidence>
<dbReference type="AlphaFoldDB" id="A0A3N7GWN3"/>
<dbReference type="PRINTS" id="PR00364">
    <property type="entry name" value="DISEASERSIST"/>
</dbReference>
<reference evidence="8" key="1">
    <citation type="journal article" date="2006" name="Science">
        <title>The genome of black cottonwood, Populus trichocarpa (Torr. &amp; Gray).</title>
        <authorList>
            <person name="Tuskan G.A."/>
            <person name="Difazio S."/>
            <person name="Jansson S."/>
            <person name="Bohlmann J."/>
            <person name="Grigoriev I."/>
            <person name="Hellsten U."/>
            <person name="Putnam N."/>
            <person name="Ralph S."/>
            <person name="Rombauts S."/>
            <person name="Salamov A."/>
            <person name="Schein J."/>
            <person name="Sterck L."/>
            <person name="Aerts A."/>
            <person name="Bhalerao R.R."/>
            <person name="Bhalerao R.P."/>
            <person name="Blaudez D."/>
            <person name="Boerjan W."/>
            <person name="Brun A."/>
            <person name="Brunner A."/>
            <person name="Busov V."/>
            <person name="Campbell M."/>
            <person name="Carlson J."/>
            <person name="Chalot M."/>
            <person name="Chapman J."/>
            <person name="Chen G.L."/>
            <person name="Cooper D."/>
            <person name="Coutinho P.M."/>
            <person name="Couturier J."/>
            <person name="Covert S."/>
            <person name="Cronk Q."/>
            <person name="Cunningham R."/>
            <person name="Davis J."/>
            <person name="Degroeve S."/>
            <person name="Dejardin A."/>
            <person name="Depamphilis C."/>
            <person name="Detter J."/>
            <person name="Dirks B."/>
            <person name="Dubchak I."/>
            <person name="Duplessis S."/>
            <person name="Ehlting J."/>
            <person name="Ellis B."/>
            <person name="Gendler K."/>
            <person name="Goodstein D."/>
            <person name="Gribskov M."/>
            <person name="Grimwood J."/>
            <person name="Groover A."/>
            <person name="Gunter L."/>
            <person name="Hamberger B."/>
            <person name="Heinze B."/>
            <person name="Helariutta Y."/>
            <person name="Henrissat B."/>
            <person name="Holligan D."/>
            <person name="Holt R."/>
            <person name="Huang W."/>
            <person name="Islam-Faridi N."/>
            <person name="Jones S."/>
            <person name="Jones-Rhoades M."/>
            <person name="Jorgensen R."/>
            <person name="Joshi C."/>
            <person name="Kangasjarvi J."/>
            <person name="Karlsson J."/>
            <person name="Kelleher C."/>
            <person name="Kirkpatrick R."/>
            <person name="Kirst M."/>
            <person name="Kohler A."/>
            <person name="Kalluri U."/>
            <person name="Larimer F."/>
            <person name="Leebens-Mack J."/>
            <person name="Leple J.C."/>
            <person name="Locascio P."/>
            <person name="Lou Y."/>
            <person name="Lucas S."/>
            <person name="Martin F."/>
            <person name="Montanini B."/>
            <person name="Napoli C."/>
            <person name="Nelson D.R."/>
            <person name="Nelson C."/>
            <person name="Nieminen K."/>
            <person name="Nilsson O."/>
            <person name="Pereda V."/>
            <person name="Peter G."/>
            <person name="Philippe R."/>
            <person name="Pilate G."/>
            <person name="Poliakov A."/>
            <person name="Razumovskaya J."/>
            <person name="Richardson P."/>
            <person name="Rinaldi C."/>
            <person name="Ritland K."/>
            <person name="Rouze P."/>
            <person name="Ryaboy D."/>
            <person name="Schmutz J."/>
            <person name="Schrader J."/>
            <person name="Segerman B."/>
            <person name="Shin H."/>
            <person name="Siddiqui A."/>
            <person name="Sterky F."/>
            <person name="Terry A."/>
            <person name="Tsai C.J."/>
            <person name="Uberbacher E."/>
            <person name="Unneberg P."/>
            <person name="Vahala J."/>
            <person name="Wall K."/>
            <person name="Wessler S."/>
            <person name="Yang G."/>
            <person name="Yin T."/>
            <person name="Douglas C."/>
            <person name="Marra M."/>
            <person name="Sandberg G."/>
            <person name="Van de Peer Y."/>
            <person name="Rokhsar D."/>
        </authorList>
    </citation>
    <scope>NUCLEOTIDE SEQUENCE [LARGE SCALE GENOMIC DNA]</scope>
    <source>
        <strain evidence="8">Nisqually-1</strain>
    </source>
</reference>
<organism evidence="8">
    <name type="scientific">Populus trichocarpa</name>
    <name type="common">Western balsam poplar</name>
    <name type="synonym">Populus balsamifera subsp. trichocarpa</name>
    <dbReference type="NCBI Taxonomy" id="3694"/>
    <lineage>
        <taxon>Eukaryota</taxon>
        <taxon>Viridiplantae</taxon>
        <taxon>Streptophyta</taxon>
        <taxon>Embryophyta</taxon>
        <taxon>Tracheophyta</taxon>
        <taxon>Spermatophyta</taxon>
        <taxon>Magnoliopsida</taxon>
        <taxon>eudicotyledons</taxon>
        <taxon>Gunneridae</taxon>
        <taxon>Pentapetalae</taxon>
        <taxon>rosids</taxon>
        <taxon>fabids</taxon>
        <taxon>Malpighiales</taxon>
        <taxon>Salicaceae</taxon>
        <taxon>Saliceae</taxon>
        <taxon>Populus</taxon>
    </lineage>
</organism>
<gene>
    <name evidence="8" type="ORF">POPTR_T107066</name>
</gene>
<dbReference type="Pfam" id="PF00931">
    <property type="entry name" value="NB-ARC"/>
    <property type="match status" value="1"/>
</dbReference>
<evidence type="ECO:0000256" key="2">
    <source>
        <dbReference type="ARBA" id="ARBA00022771"/>
    </source>
</evidence>
<accession>A0A3N7GWN3</accession>
<protein>
    <recommendedName>
        <fullName evidence="9">NB-ARC domain-containing protein</fullName>
    </recommendedName>
</protein>
<keyword evidence="3" id="KW-0611">Plant defense</keyword>
<dbReference type="SUPFAM" id="SSF52540">
    <property type="entry name" value="P-loop containing nucleoside triphosphate hydrolases"/>
    <property type="match status" value="1"/>
</dbReference>
<evidence type="ECO:0000256" key="1">
    <source>
        <dbReference type="ARBA" id="ARBA00022723"/>
    </source>
</evidence>
<evidence type="ECO:0000256" key="4">
    <source>
        <dbReference type="ARBA" id="ARBA00022833"/>
    </source>
</evidence>
<evidence type="ECO:0008006" key="9">
    <source>
        <dbReference type="Google" id="ProtNLM"/>
    </source>
</evidence>
<dbReference type="GO" id="GO:0043531">
    <property type="term" value="F:ADP binding"/>
    <property type="evidence" value="ECO:0007669"/>
    <property type="project" value="InterPro"/>
</dbReference>
<dbReference type="Gene3D" id="3.40.50.300">
    <property type="entry name" value="P-loop containing nucleotide triphosphate hydrolases"/>
    <property type="match status" value="1"/>
</dbReference>
<proteinExistence type="predicted"/>
<feature type="compositionally biased region" description="Polar residues" evidence="5">
    <location>
        <begin position="194"/>
        <end position="203"/>
    </location>
</feature>
<name>A0A3N7GWN3_POPTR</name>
<dbReference type="InterPro" id="IPR027417">
    <property type="entry name" value="P-loop_NTPase"/>
</dbReference>
<keyword evidence="1" id="KW-0479">Metal-binding</keyword>